<sequence>MTERGLHSIDEPEHKLSSSSVVKLFGIVVTDTDKSPVTEQPDFDNRKYECQYCHREFSNSQALGGHQNAHKKERQRSKRTQFVSDHRQRRLGVTLPLINAHATRSGPMVYSGGLTFGSPVDGCAHSQGQVLSGIPLKNHSKFFIGQPYHFSTRGPLNVESSESRLSDARPALDGVDVDLHL</sequence>
<dbReference type="EMBL" id="JAUIZM010000006">
    <property type="protein sequence ID" value="KAK1380341.1"/>
    <property type="molecule type" value="Genomic_DNA"/>
</dbReference>
<protein>
    <submittedName>
        <fullName evidence="4">Zinc finger protein 6</fullName>
    </submittedName>
</protein>
<dbReference type="AlphaFoldDB" id="A0AAD8MP68"/>
<dbReference type="GO" id="GO:0009740">
    <property type="term" value="P:gibberellic acid mediated signaling pathway"/>
    <property type="evidence" value="ECO:0007669"/>
    <property type="project" value="TreeGrafter"/>
</dbReference>
<evidence type="ECO:0000313" key="4">
    <source>
        <dbReference type="EMBL" id="KAK1380341.1"/>
    </source>
</evidence>
<evidence type="ECO:0000256" key="2">
    <source>
        <dbReference type="SAM" id="MobiDB-lite"/>
    </source>
</evidence>
<dbReference type="InterPro" id="IPR013087">
    <property type="entry name" value="Znf_C2H2_type"/>
</dbReference>
<feature type="region of interest" description="Disordered" evidence="2">
    <location>
        <begin position="61"/>
        <end position="84"/>
    </location>
</feature>
<proteinExistence type="predicted"/>
<dbReference type="InterPro" id="IPR036236">
    <property type="entry name" value="Znf_C2H2_sf"/>
</dbReference>
<dbReference type="GO" id="GO:0010090">
    <property type="term" value="P:trichome morphogenesis"/>
    <property type="evidence" value="ECO:0007669"/>
    <property type="project" value="InterPro"/>
</dbReference>
<dbReference type="PANTHER" id="PTHR46353">
    <property type="entry name" value="ZINC FINGER PROTEIN 5"/>
    <property type="match status" value="1"/>
</dbReference>
<evidence type="ECO:0000259" key="3">
    <source>
        <dbReference type="PROSITE" id="PS50157"/>
    </source>
</evidence>
<keyword evidence="1" id="KW-0862">Zinc</keyword>
<gene>
    <name evidence="4" type="ORF">POM88_027085</name>
</gene>
<feature type="domain" description="C2H2-type" evidence="3">
    <location>
        <begin position="48"/>
        <end position="75"/>
    </location>
</feature>
<dbReference type="PROSITE" id="PS50157">
    <property type="entry name" value="ZINC_FINGER_C2H2_2"/>
    <property type="match status" value="1"/>
</dbReference>
<accession>A0AAD8MP68</accession>
<dbReference type="PROSITE" id="PS00028">
    <property type="entry name" value="ZINC_FINGER_C2H2_1"/>
    <property type="match status" value="1"/>
</dbReference>
<evidence type="ECO:0000313" key="5">
    <source>
        <dbReference type="Proteomes" id="UP001237642"/>
    </source>
</evidence>
<keyword evidence="5" id="KW-1185">Reference proteome</keyword>
<reference evidence="4" key="1">
    <citation type="submission" date="2023-02" db="EMBL/GenBank/DDBJ databases">
        <title>Genome of toxic invasive species Heracleum sosnowskyi carries increased number of genes despite the absence of recent whole-genome duplications.</title>
        <authorList>
            <person name="Schelkunov M."/>
            <person name="Shtratnikova V."/>
            <person name="Makarenko M."/>
            <person name="Klepikova A."/>
            <person name="Omelchenko D."/>
            <person name="Novikova G."/>
            <person name="Obukhova E."/>
            <person name="Bogdanov V."/>
            <person name="Penin A."/>
            <person name="Logacheva M."/>
        </authorList>
    </citation>
    <scope>NUCLEOTIDE SEQUENCE</scope>
    <source>
        <strain evidence="4">Hsosn_3</strain>
        <tissue evidence="4">Leaf</tissue>
    </source>
</reference>
<reference evidence="4" key="2">
    <citation type="submission" date="2023-05" db="EMBL/GenBank/DDBJ databases">
        <authorList>
            <person name="Schelkunov M.I."/>
        </authorList>
    </citation>
    <scope>NUCLEOTIDE SEQUENCE</scope>
    <source>
        <strain evidence="4">Hsosn_3</strain>
        <tissue evidence="4">Leaf</tissue>
    </source>
</reference>
<dbReference type="GO" id="GO:0008270">
    <property type="term" value="F:zinc ion binding"/>
    <property type="evidence" value="ECO:0007669"/>
    <property type="project" value="UniProtKB-KW"/>
</dbReference>
<evidence type="ECO:0000256" key="1">
    <source>
        <dbReference type="PROSITE-ProRule" id="PRU00042"/>
    </source>
</evidence>
<dbReference type="Pfam" id="PF13912">
    <property type="entry name" value="zf-C2H2_6"/>
    <property type="match status" value="1"/>
</dbReference>
<dbReference type="InterPro" id="IPR044299">
    <property type="entry name" value="GIS3/ZFP5/ZFP6"/>
</dbReference>
<organism evidence="4 5">
    <name type="scientific">Heracleum sosnowskyi</name>
    <dbReference type="NCBI Taxonomy" id="360622"/>
    <lineage>
        <taxon>Eukaryota</taxon>
        <taxon>Viridiplantae</taxon>
        <taxon>Streptophyta</taxon>
        <taxon>Embryophyta</taxon>
        <taxon>Tracheophyta</taxon>
        <taxon>Spermatophyta</taxon>
        <taxon>Magnoliopsida</taxon>
        <taxon>eudicotyledons</taxon>
        <taxon>Gunneridae</taxon>
        <taxon>Pentapetalae</taxon>
        <taxon>asterids</taxon>
        <taxon>campanulids</taxon>
        <taxon>Apiales</taxon>
        <taxon>Apiaceae</taxon>
        <taxon>Apioideae</taxon>
        <taxon>apioid superclade</taxon>
        <taxon>Tordylieae</taxon>
        <taxon>Tordyliinae</taxon>
        <taxon>Heracleum</taxon>
    </lineage>
</organism>
<keyword evidence="1" id="KW-0479">Metal-binding</keyword>
<dbReference type="Gene3D" id="3.30.160.60">
    <property type="entry name" value="Classic Zinc Finger"/>
    <property type="match status" value="1"/>
</dbReference>
<dbReference type="PANTHER" id="PTHR46353:SF23">
    <property type="entry name" value="C2H2 ZINC FINGER-CONTAINING PROTEIN-RELATED"/>
    <property type="match status" value="1"/>
</dbReference>
<feature type="compositionally biased region" description="Basic residues" evidence="2">
    <location>
        <begin position="68"/>
        <end position="79"/>
    </location>
</feature>
<dbReference type="Proteomes" id="UP001237642">
    <property type="component" value="Unassembled WGS sequence"/>
</dbReference>
<dbReference type="GO" id="GO:0009736">
    <property type="term" value="P:cytokinin-activated signaling pathway"/>
    <property type="evidence" value="ECO:0007669"/>
    <property type="project" value="TreeGrafter"/>
</dbReference>
<comment type="caution">
    <text evidence="4">The sequence shown here is derived from an EMBL/GenBank/DDBJ whole genome shotgun (WGS) entry which is preliminary data.</text>
</comment>
<dbReference type="GO" id="GO:0000976">
    <property type="term" value="F:transcription cis-regulatory region binding"/>
    <property type="evidence" value="ECO:0007669"/>
    <property type="project" value="TreeGrafter"/>
</dbReference>
<dbReference type="SUPFAM" id="SSF57667">
    <property type="entry name" value="beta-beta-alpha zinc fingers"/>
    <property type="match status" value="1"/>
</dbReference>
<keyword evidence="1" id="KW-0863">Zinc-finger</keyword>
<dbReference type="GO" id="GO:0005634">
    <property type="term" value="C:nucleus"/>
    <property type="evidence" value="ECO:0007669"/>
    <property type="project" value="TreeGrafter"/>
</dbReference>
<dbReference type="GO" id="GO:0003700">
    <property type="term" value="F:DNA-binding transcription factor activity"/>
    <property type="evidence" value="ECO:0007669"/>
    <property type="project" value="TreeGrafter"/>
</dbReference>
<name>A0AAD8MP68_9APIA</name>